<dbReference type="PANTHER" id="PTHR43404:SF2">
    <property type="entry name" value="LIPOPOLYSACCHARIDE CHOLINEPHOSPHOTRANSFERASE LICD"/>
    <property type="match status" value="1"/>
</dbReference>
<dbReference type="AlphaFoldDB" id="A0A0F3QHL5"/>
<evidence type="ECO:0000256" key="1">
    <source>
        <dbReference type="SAM" id="Phobius"/>
    </source>
</evidence>
<dbReference type="Proteomes" id="UP000033689">
    <property type="component" value="Unassembled WGS sequence"/>
</dbReference>
<feature type="transmembrane region" description="Helical" evidence="1">
    <location>
        <begin position="12"/>
        <end position="30"/>
    </location>
</feature>
<sequence>MMKLKSVFSPKNILGSILLLFAGIFFYTHVLEHDWRYKVPTDEEVKKYRISENTALSLYQIMKDTHELLTKHNINYWIDGGTLLGAIRHQGIIPYDDDLDIGIMQEDEIRLQQIFPEFQKLGYSISHDLAYKICQKGCIDIFTFQKEKNEFIHANLKTRTQYPNDFFYDHELLPLKKYKFGDIEVYGPYNPKENLNRQYPEWDKYAVIHHPHNFHLFFLSNIERKTKFILTPELLKSATATKPLENRGN</sequence>
<dbReference type="STRING" id="33990.A3306_07245"/>
<proteinExistence type="predicted"/>
<evidence type="ECO:0000259" key="2">
    <source>
        <dbReference type="Pfam" id="PF04991"/>
    </source>
</evidence>
<dbReference type="GO" id="GO:0009100">
    <property type="term" value="P:glycoprotein metabolic process"/>
    <property type="evidence" value="ECO:0007669"/>
    <property type="project" value="UniProtKB-ARBA"/>
</dbReference>
<dbReference type="RefSeq" id="WP_045799559.1">
    <property type="nucleotide sequence ID" value="NZ_LAOJ01000001.1"/>
</dbReference>
<keyword evidence="1" id="KW-0472">Membrane</keyword>
<dbReference type="EMBL" id="LAOJ01000001">
    <property type="protein sequence ID" value="KJV91631.1"/>
    <property type="molecule type" value="Genomic_DNA"/>
</dbReference>
<name>A0A0F3QHL5_RICBE</name>
<comment type="caution">
    <text evidence="3">The sequence shown here is derived from an EMBL/GenBank/DDBJ whole genome shotgun (WGS) entry which is preliminary data.</text>
</comment>
<gene>
    <name evidence="3" type="ORF">RBEMOGI_0238</name>
</gene>
<accession>A0A0F3QHL5</accession>
<dbReference type="Pfam" id="PF04991">
    <property type="entry name" value="LicD"/>
    <property type="match status" value="1"/>
</dbReference>
<dbReference type="SUPFAM" id="SSF81301">
    <property type="entry name" value="Nucleotidyltransferase"/>
    <property type="match status" value="1"/>
</dbReference>
<feature type="domain" description="LicD/FKTN/FKRP nucleotidyltransferase" evidence="2">
    <location>
        <begin position="71"/>
        <end position="119"/>
    </location>
</feature>
<dbReference type="InterPro" id="IPR052942">
    <property type="entry name" value="LPS_cholinephosphotransferase"/>
</dbReference>
<keyword evidence="1" id="KW-1133">Transmembrane helix</keyword>
<keyword evidence="1" id="KW-0812">Transmembrane</keyword>
<evidence type="ECO:0000313" key="4">
    <source>
        <dbReference type="Proteomes" id="UP000033689"/>
    </source>
</evidence>
<dbReference type="InterPro" id="IPR043519">
    <property type="entry name" value="NT_sf"/>
</dbReference>
<dbReference type="PANTHER" id="PTHR43404">
    <property type="entry name" value="LIPOPOLYSACCHARIDE CHOLINEPHOSPHOTRANSFERASE LICD"/>
    <property type="match status" value="1"/>
</dbReference>
<evidence type="ECO:0000313" key="3">
    <source>
        <dbReference type="EMBL" id="KJV91631.1"/>
    </source>
</evidence>
<dbReference type="PATRIC" id="fig|1359194.3.peg.240"/>
<reference evidence="3 4" key="1">
    <citation type="submission" date="2015-02" db="EMBL/GenBank/DDBJ databases">
        <title>Genome Sequencing of Rickettsiales.</title>
        <authorList>
            <person name="Daugherty S.C."/>
            <person name="Su Q."/>
            <person name="Abolude K."/>
            <person name="Beier-Sexton M."/>
            <person name="Carlyon J.A."/>
            <person name="Carter R."/>
            <person name="Day N.P."/>
            <person name="Dumler S.J."/>
            <person name="Dyachenko V."/>
            <person name="Godinez A."/>
            <person name="Kurtti T.J."/>
            <person name="Lichay M."/>
            <person name="Mullins K.E."/>
            <person name="Ott S."/>
            <person name="Pappas-Brown V."/>
            <person name="Paris D.H."/>
            <person name="Patel P."/>
            <person name="Richards A.L."/>
            <person name="Sadzewicz L."/>
            <person name="Sears K."/>
            <person name="Seidman D."/>
            <person name="Sengamalay N."/>
            <person name="Stenos J."/>
            <person name="Tallon L.J."/>
            <person name="Vincent G."/>
            <person name="Fraser C.M."/>
            <person name="Munderloh U."/>
            <person name="Dunning-Hotopp J.C."/>
        </authorList>
    </citation>
    <scope>NUCLEOTIDE SEQUENCE [LARGE SCALE GENOMIC DNA]</scope>
    <source>
        <strain evidence="3 4">RML Mogi</strain>
    </source>
</reference>
<dbReference type="InterPro" id="IPR007074">
    <property type="entry name" value="LicD/FKTN/FKRP_NTP_transf"/>
</dbReference>
<protein>
    <submittedName>
        <fullName evidence="3">LicD family protein</fullName>
    </submittedName>
</protein>
<organism evidence="3 4">
    <name type="scientific">Rickettsia bellii str. RML Mogi</name>
    <dbReference type="NCBI Taxonomy" id="1359194"/>
    <lineage>
        <taxon>Bacteria</taxon>
        <taxon>Pseudomonadati</taxon>
        <taxon>Pseudomonadota</taxon>
        <taxon>Alphaproteobacteria</taxon>
        <taxon>Rickettsiales</taxon>
        <taxon>Rickettsiaceae</taxon>
        <taxon>Rickettsieae</taxon>
        <taxon>Rickettsia</taxon>
        <taxon>belli group</taxon>
    </lineage>
</organism>